<dbReference type="Proteomes" id="UP000058925">
    <property type="component" value="Chromosome"/>
</dbReference>
<dbReference type="RefSeq" id="WP_196816106.1">
    <property type="nucleotide sequence ID" value="NZ_CP012850.1"/>
</dbReference>
<keyword evidence="6 10" id="KW-0406">Ion transport</keyword>
<gene>
    <name evidence="12" type="ORF">NMY3_02733</name>
</gene>
<dbReference type="GeneID" id="60422650"/>
<feature type="transmembrane region" description="Helical" evidence="10">
    <location>
        <begin position="568"/>
        <end position="592"/>
    </location>
</feature>
<evidence type="ECO:0000256" key="2">
    <source>
        <dbReference type="ARBA" id="ARBA00009904"/>
    </source>
</evidence>
<dbReference type="GO" id="GO:0033179">
    <property type="term" value="C:proton-transporting V-type ATPase, V0 domain"/>
    <property type="evidence" value="ECO:0007669"/>
    <property type="project" value="InterPro"/>
</dbReference>
<dbReference type="PANTHER" id="PTHR11629">
    <property type="entry name" value="VACUOLAR PROTON ATPASES"/>
    <property type="match status" value="1"/>
</dbReference>
<keyword evidence="11" id="KW-0175">Coiled coil</keyword>
<feature type="transmembrane region" description="Helical" evidence="10">
    <location>
        <begin position="473"/>
        <end position="497"/>
    </location>
</feature>
<reference evidence="13" key="1">
    <citation type="submission" date="2015-10" db="EMBL/GenBank/DDBJ databases">
        <title>Niche specialization of a soil ammonia-oxidizing archaeon, Candidatus Nitrosocosmicus oleophilus.</title>
        <authorList>
            <person name="Jung M.-Y."/>
            <person name="Rhee S.-K."/>
        </authorList>
    </citation>
    <scope>NUCLEOTIDE SEQUENCE [LARGE SCALE GENOMIC DNA]</scope>
    <source>
        <strain evidence="13">MY3</strain>
    </source>
</reference>
<name>A0A654M2T7_9ARCH</name>
<dbReference type="OrthoDB" id="85892at2157"/>
<evidence type="ECO:0000256" key="1">
    <source>
        <dbReference type="ARBA" id="ARBA00004141"/>
    </source>
</evidence>
<evidence type="ECO:0000256" key="9">
    <source>
        <dbReference type="ARBA" id="ARBA00068671"/>
    </source>
</evidence>
<evidence type="ECO:0000256" key="7">
    <source>
        <dbReference type="ARBA" id="ARBA00023136"/>
    </source>
</evidence>
<comment type="subcellular location">
    <subcellularLocation>
        <location evidence="1">Membrane</location>
        <topology evidence="1">Multi-pass membrane protein</topology>
    </subcellularLocation>
</comment>
<evidence type="ECO:0000256" key="3">
    <source>
        <dbReference type="ARBA" id="ARBA00022448"/>
    </source>
</evidence>
<feature type="transmembrane region" description="Helical" evidence="10">
    <location>
        <begin position="416"/>
        <end position="437"/>
    </location>
</feature>
<keyword evidence="13" id="KW-1185">Reference proteome</keyword>
<dbReference type="GO" id="GO:0016471">
    <property type="term" value="C:vacuolar proton-transporting V-type ATPase complex"/>
    <property type="evidence" value="ECO:0007669"/>
    <property type="project" value="TreeGrafter"/>
</dbReference>
<feature type="transmembrane region" description="Helical" evidence="10">
    <location>
        <begin position="349"/>
        <end position="375"/>
    </location>
</feature>
<organism evidence="12 13">
    <name type="scientific">Candidatus Nitrosocosmicus oleophilus</name>
    <dbReference type="NCBI Taxonomy" id="1353260"/>
    <lineage>
        <taxon>Archaea</taxon>
        <taxon>Nitrososphaerota</taxon>
        <taxon>Nitrososphaeria</taxon>
        <taxon>Nitrososphaerales</taxon>
        <taxon>Nitrososphaeraceae</taxon>
        <taxon>Candidatus Nitrosocosmicus</taxon>
    </lineage>
</organism>
<keyword evidence="5 10" id="KW-1133">Transmembrane helix</keyword>
<keyword evidence="3 10" id="KW-0813">Transport</keyword>
<comment type="similarity">
    <text evidence="2 10">Belongs to the V-ATPase 116 kDa subunit family.</text>
</comment>
<evidence type="ECO:0000256" key="6">
    <source>
        <dbReference type="ARBA" id="ARBA00023065"/>
    </source>
</evidence>
<dbReference type="AlphaFoldDB" id="A0A654M2T7"/>
<evidence type="ECO:0000256" key="11">
    <source>
        <dbReference type="SAM" id="Coils"/>
    </source>
</evidence>
<evidence type="ECO:0000313" key="12">
    <source>
        <dbReference type="EMBL" id="ALI36923.1"/>
    </source>
</evidence>
<dbReference type="InterPro" id="IPR002490">
    <property type="entry name" value="V-ATPase_116kDa_su"/>
</dbReference>
<dbReference type="PANTHER" id="PTHR11629:SF63">
    <property type="entry name" value="V-TYPE PROTON ATPASE SUBUNIT A"/>
    <property type="match status" value="1"/>
</dbReference>
<feature type="transmembrane region" description="Helical" evidence="10">
    <location>
        <begin position="604"/>
        <end position="627"/>
    </location>
</feature>
<keyword evidence="4 10" id="KW-0812">Transmembrane</keyword>
<comment type="function">
    <text evidence="8">Component of the A-type ATP synthase that produces ATP from ADP in the presence of a proton gradient across the membrane.</text>
</comment>
<protein>
    <recommendedName>
        <fullName evidence="9 10">A-type ATP synthase subunit I</fullName>
    </recommendedName>
</protein>
<dbReference type="GO" id="GO:0046961">
    <property type="term" value="F:proton-transporting ATPase activity, rotational mechanism"/>
    <property type="evidence" value="ECO:0007669"/>
    <property type="project" value="InterPro"/>
</dbReference>
<feature type="transmembrane region" description="Helical" evidence="10">
    <location>
        <begin position="539"/>
        <end position="556"/>
    </location>
</feature>
<keyword evidence="7 10" id="KW-0472">Membrane</keyword>
<dbReference type="GO" id="GO:0051117">
    <property type="term" value="F:ATPase binding"/>
    <property type="evidence" value="ECO:0007669"/>
    <property type="project" value="TreeGrafter"/>
</dbReference>
<evidence type="ECO:0000256" key="4">
    <source>
        <dbReference type="ARBA" id="ARBA00022692"/>
    </source>
</evidence>
<evidence type="ECO:0000313" key="13">
    <source>
        <dbReference type="Proteomes" id="UP000058925"/>
    </source>
</evidence>
<sequence length="673" mass="76038">MTLLRPEAMSKIAVLGLKKYRQQVVSILQEMSVIQIEQISKEISAYLRPEKESESHRHIADQLIRIRGLLSTLPPTSLGEKIRFLSIDEMENTLLRLDIDNSVATLERDKENILTEIRNAQNNIKLVGEFSFFPADLDVLHLKSARSFFGRIASEKYSEFKKKLESNNQDIILYSKGGEKITEFVLVVLPHYPSNALASIINLYNVHMEAVPPLKGKPNEVIEKLKHDLEALEKKLGEIDNQLLAISQTNYSLLKGLEEQLDIEHKKLEVIDNIGVTHDTFTLEGWIPQSLIDETKATIEKHSKGTVMFVLKTNEVPPTLQKNPKRTRVYESFIRFYSLPSGNEFDPTLVFALVFPVFYGMMFADVGYAIVILFVSRWVIWRIEGGHRGFTIMPKPIRKFGLTILKPVQMVKIAKAITPGCIVAIVLGFCFNLYFGFHLNQYLFDFLNSIGGFHLPEDGTIFDPISTWGLRKLLLLSGYIGLGMVSFGFILGIINNINHGNKRHAIGKVGWLMFGWGVALIGLALIGHENINPTASVQGAVYFALIFGGIGLMFYGEGSRAMMELPSIISHILSFTRLIGIMMASIILADVIDHVFIRVSDNGIMWLIIGIVILMVGHLFNIILGVFEPGIQGARLLYVEFFSKFYHGNGKPFKPFGFRRRYTHNQYSTQIQK</sequence>
<evidence type="ECO:0000256" key="8">
    <source>
        <dbReference type="ARBA" id="ARBA00059506"/>
    </source>
</evidence>
<feature type="transmembrane region" description="Helical" evidence="10">
    <location>
        <begin position="509"/>
        <end position="527"/>
    </location>
</feature>
<feature type="coiled-coil region" evidence="11">
    <location>
        <begin position="222"/>
        <end position="249"/>
    </location>
</feature>
<dbReference type="GO" id="GO:0007035">
    <property type="term" value="P:vacuolar acidification"/>
    <property type="evidence" value="ECO:0007669"/>
    <property type="project" value="TreeGrafter"/>
</dbReference>
<accession>A0A654M2T7</accession>
<evidence type="ECO:0000256" key="10">
    <source>
        <dbReference type="RuleBase" id="RU361189"/>
    </source>
</evidence>
<evidence type="ECO:0000256" key="5">
    <source>
        <dbReference type="ARBA" id="ARBA00022989"/>
    </source>
</evidence>
<proteinExistence type="inferred from homology"/>
<dbReference type="KEGG" id="taa:NMY3_02733"/>
<dbReference type="Pfam" id="PF01496">
    <property type="entry name" value="V_ATPase_I"/>
    <property type="match status" value="1"/>
</dbReference>
<dbReference type="EMBL" id="CP012850">
    <property type="protein sequence ID" value="ALI36923.1"/>
    <property type="molecule type" value="Genomic_DNA"/>
</dbReference>